<sequence length="166" mass="18882">MIASGSEDRLDDRDPVEAVVISQILIYRKALRNTLWIGPIAGAIHLLPSSWILLFAAFEVKSLGVWRLLTFLRRNPEDGMFLGYLSIMFACGAGLVTCRLNFNIQPWSSLQVSYWCMAVLLSVMVLSPCCIMAPFFLFMFLEVRECYLAGRFLVNKGFDLRNLPDY</sequence>
<feature type="transmembrane region" description="Helical" evidence="1">
    <location>
        <begin position="35"/>
        <end position="58"/>
    </location>
</feature>
<proteinExistence type="predicted"/>
<dbReference type="RefSeq" id="WP_145303191.1">
    <property type="nucleotide sequence ID" value="NZ_CP036299.1"/>
</dbReference>
<gene>
    <name evidence="2" type="ORF">Spb1_37300</name>
</gene>
<protein>
    <submittedName>
        <fullName evidence="2">Uncharacterized protein</fullName>
    </submittedName>
</protein>
<organism evidence="2 3">
    <name type="scientific">Planctopirus ephydatiae</name>
    <dbReference type="NCBI Taxonomy" id="2528019"/>
    <lineage>
        <taxon>Bacteria</taxon>
        <taxon>Pseudomonadati</taxon>
        <taxon>Planctomycetota</taxon>
        <taxon>Planctomycetia</taxon>
        <taxon>Planctomycetales</taxon>
        <taxon>Planctomycetaceae</taxon>
        <taxon>Planctopirus</taxon>
    </lineage>
</organism>
<dbReference type="EMBL" id="CP036299">
    <property type="protein sequence ID" value="QDV31785.1"/>
    <property type="molecule type" value="Genomic_DNA"/>
</dbReference>
<evidence type="ECO:0000313" key="2">
    <source>
        <dbReference type="EMBL" id="QDV31785.1"/>
    </source>
</evidence>
<name>A0A518GT73_9PLAN</name>
<accession>A0A518GT73</accession>
<keyword evidence="1" id="KW-0472">Membrane</keyword>
<dbReference type="OrthoDB" id="213160at2"/>
<evidence type="ECO:0000256" key="1">
    <source>
        <dbReference type="SAM" id="Phobius"/>
    </source>
</evidence>
<keyword evidence="1" id="KW-1133">Transmembrane helix</keyword>
<feature type="transmembrane region" description="Helical" evidence="1">
    <location>
        <begin position="114"/>
        <end position="141"/>
    </location>
</feature>
<keyword evidence="1" id="KW-0812">Transmembrane</keyword>
<reference evidence="2 3" key="1">
    <citation type="submission" date="2019-02" db="EMBL/GenBank/DDBJ databases">
        <title>Deep-cultivation of Planctomycetes and their phenomic and genomic characterization uncovers novel biology.</title>
        <authorList>
            <person name="Wiegand S."/>
            <person name="Jogler M."/>
            <person name="Boedeker C."/>
            <person name="Pinto D."/>
            <person name="Vollmers J."/>
            <person name="Rivas-Marin E."/>
            <person name="Kohn T."/>
            <person name="Peeters S.H."/>
            <person name="Heuer A."/>
            <person name="Rast P."/>
            <person name="Oberbeckmann S."/>
            <person name="Bunk B."/>
            <person name="Jeske O."/>
            <person name="Meyerdierks A."/>
            <person name="Storesund J.E."/>
            <person name="Kallscheuer N."/>
            <person name="Luecker S."/>
            <person name="Lage O.M."/>
            <person name="Pohl T."/>
            <person name="Merkel B.J."/>
            <person name="Hornburger P."/>
            <person name="Mueller R.-W."/>
            <person name="Bruemmer F."/>
            <person name="Labrenz M."/>
            <person name="Spormann A.M."/>
            <person name="Op den Camp H."/>
            <person name="Overmann J."/>
            <person name="Amann R."/>
            <person name="Jetten M.S.M."/>
            <person name="Mascher T."/>
            <person name="Medema M.H."/>
            <person name="Devos D.P."/>
            <person name="Kaster A.-K."/>
            <person name="Ovreas L."/>
            <person name="Rohde M."/>
            <person name="Galperin M.Y."/>
            <person name="Jogler C."/>
        </authorList>
    </citation>
    <scope>NUCLEOTIDE SEQUENCE [LARGE SCALE GENOMIC DNA]</scope>
    <source>
        <strain evidence="2 3">Spb1</strain>
    </source>
</reference>
<feature type="transmembrane region" description="Helical" evidence="1">
    <location>
        <begin position="81"/>
        <end position="102"/>
    </location>
</feature>
<evidence type="ECO:0000313" key="3">
    <source>
        <dbReference type="Proteomes" id="UP000315349"/>
    </source>
</evidence>
<dbReference type="KEGG" id="peh:Spb1_37300"/>
<dbReference type="Proteomes" id="UP000315349">
    <property type="component" value="Chromosome"/>
</dbReference>
<dbReference type="AlphaFoldDB" id="A0A518GT73"/>
<keyword evidence="3" id="KW-1185">Reference proteome</keyword>